<dbReference type="InterPro" id="IPR012677">
    <property type="entry name" value="Nucleotide-bd_a/b_plait_sf"/>
</dbReference>
<protein>
    <recommendedName>
        <fullName evidence="10">La protein homolog</fullName>
    </recommendedName>
</protein>
<dbReference type="InterPro" id="IPR002344">
    <property type="entry name" value="Lupus_La"/>
</dbReference>
<evidence type="ECO:0000256" key="3">
    <source>
        <dbReference type="ARBA" id="ARBA00023242"/>
    </source>
</evidence>
<dbReference type="SMART" id="SM00360">
    <property type="entry name" value="RRM"/>
    <property type="match status" value="1"/>
</dbReference>
<evidence type="ECO:0000256" key="1">
    <source>
        <dbReference type="ARBA" id="ARBA00004123"/>
    </source>
</evidence>
<dbReference type="InterPro" id="IPR000504">
    <property type="entry name" value="RRM_dom"/>
</dbReference>
<dbReference type="PANTHER" id="PTHR22792">
    <property type="entry name" value="LUPUS LA PROTEIN-RELATED"/>
    <property type="match status" value="1"/>
</dbReference>
<comment type="subcellular location">
    <subcellularLocation>
        <location evidence="1">Nucleus</location>
    </subcellularLocation>
</comment>
<dbReference type="GO" id="GO:1990904">
    <property type="term" value="C:ribonucleoprotein complex"/>
    <property type="evidence" value="ECO:0007669"/>
    <property type="project" value="InterPro"/>
</dbReference>
<dbReference type="Gene3D" id="3.30.70.330">
    <property type="match status" value="2"/>
</dbReference>
<dbReference type="PRINTS" id="PR00302">
    <property type="entry name" value="LUPUSLA"/>
</dbReference>
<dbReference type="GO" id="GO:0005634">
    <property type="term" value="C:nucleus"/>
    <property type="evidence" value="ECO:0007669"/>
    <property type="project" value="UniProtKB-SubCell"/>
</dbReference>
<feature type="compositionally biased region" description="Basic and acidic residues" evidence="5">
    <location>
        <begin position="387"/>
        <end position="417"/>
    </location>
</feature>
<dbReference type="SMART" id="SM00715">
    <property type="entry name" value="LA"/>
    <property type="match status" value="1"/>
</dbReference>
<reference evidence="8" key="1">
    <citation type="submission" date="2021-01" db="EMBL/GenBank/DDBJ databases">
        <authorList>
            <person name="Kaushik A."/>
        </authorList>
    </citation>
    <scope>NUCLEOTIDE SEQUENCE</scope>
    <source>
        <strain evidence="8">AG6-10EEA</strain>
    </source>
</reference>
<dbReference type="Proteomes" id="UP000663853">
    <property type="component" value="Unassembled WGS sequence"/>
</dbReference>
<evidence type="ECO:0008006" key="10">
    <source>
        <dbReference type="Google" id="ProtNLM"/>
    </source>
</evidence>
<dbReference type="PROSITE" id="PS50961">
    <property type="entry name" value="HTH_LA"/>
    <property type="match status" value="1"/>
</dbReference>
<keyword evidence="2 4" id="KW-0694">RNA-binding</keyword>
<dbReference type="GO" id="GO:0003729">
    <property type="term" value="F:mRNA binding"/>
    <property type="evidence" value="ECO:0007669"/>
    <property type="project" value="TreeGrafter"/>
</dbReference>
<dbReference type="AlphaFoldDB" id="A0A8H3DQR0"/>
<dbReference type="Pfam" id="PF00076">
    <property type="entry name" value="RRM_1"/>
    <property type="match status" value="1"/>
</dbReference>
<keyword evidence="3" id="KW-0539">Nucleus</keyword>
<dbReference type="CDD" id="cd12291">
    <property type="entry name" value="RRM1_La"/>
    <property type="match status" value="1"/>
</dbReference>
<feature type="domain" description="HTH La-type RNA-binding" evidence="7">
    <location>
        <begin position="5"/>
        <end position="100"/>
    </location>
</feature>
<dbReference type="SUPFAM" id="SSF46785">
    <property type="entry name" value="Winged helix' DNA-binding domain"/>
    <property type="match status" value="1"/>
</dbReference>
<evidence type="ECO:0000313" key="9">
    <source>
        <dbReference type="Proteomes" id="UP000663853"/>
    </source>
</evidence>
<feature type="region of interest" description="Disordered" evidence="5">
    <location>
        <begin position="349"/>
        <end position="475"/>
    </location>
</feature>
<accession>A0A8H3DQR0</accession>
<dbReference type="InterPro" id="IPR045180">
    <property type="entry name" value="La_dom_prot"/>
</dbReference>
<dbReference type="PANTHER" id="PTHR22792:SF140">
    <property type="entry name" value="ACHILLES, ISOFORM A"/>
    <property type="match status" value="1"/>
</dbReference>
<dbReference type="InterPro" id="IPR006630">
    <property type="entry name" value="La_HTH"/>
</dbReference>
<evidence type="ECO:0000256" key="4">
    <source>
        <dbReference type="PROSITE-ProRule" id="PRU00332"/>
    </source>
</evidence>
<evidence type="ECO:0000259" key="7">
    <source>
        <dbReference type="PROSITE" id="PS50961"/>
    </source>
</evidence>
<name>A0A8H3DQR0_9AGAM</name>
<evidence type="ECO:0000313" key="8">
    <source>
        <dbReference type="EMBL" id="CAE6534780.1"/>
    </source>
</evidence>
<dbReference type="InterPro" id="IPR036388">
    <property type="entry name" value="WH-like_DNA-bd_sf"/>
</dbReference>
<evidence type="ECO:0000259" key="6">
    <source>
        <dbReference type="PROSITE" id="PS50102"/>
    </source>
</evidence>
<sequence length="475" mass="52772">MSAAVETSMTDEERALKQFEFYFTDANLPYDKFMWKLHTQTEAHWIPIATVASFKRMKEFEPKGAEWLLSVLRSSKGLLEIDETGTKVRRAKEVVQPKDQFERSVYAKGFPDETPDLQIRLETFFSQYGKVNAVRMRRTEQKVFKNSVFVEFDDFSSVTSFLEADPKPAFEGTELVTMSKEAYCTMKIKEKGLDKKGVTPRTHSGTGGAGGRKQFDAFQQPGGEKKKEVVVVKFQGKEYTLDGEGKVKIPIEEFEFEKGSAIKFVGAGSGDPKFGEIKNPLKEKFTPLPFIKMDKGATEGIFGFGKTLSEEDIAFLKEKVPTIGGGEVTWEPLSEEDERAFHYWRLQDQAKRAHGDAQTSNQKGNPKGGRFGNRGDKGGKGHHKGRDSKPKSSDSKPRSRNDSKPKSKGDSKPKVEDEPTEALKAGKTRGEVEPSGESAGQGVRGAAIPSIVTTGAKRKAEGEPESPEKKVKVED</sequence>
<feature type="domain" description="RRM" evidence="6">
    <location>
        <begin position="103"/>
        <end position="189"/>
    </location>
</feature>
<evidence type="ECO:0000256" key="2">
    <source>
        <dbReference type="ARBA" id="ARBA00022884"/>
    </source>
</evidence>
<dbReference type="Gene3D" id="1.10.10.10">
    <property type="entry name" value="Winged helix-like DNA-binding domain superfamily/Winged helix DNA-binding domain"/>
    <property type="match status" value="1"/>
</dbReference>
<dbReference type="EMBL" id="CAJMXA010004109">
    <property type="protein sequence ID" value="CAE6534780.1"/>
    <property type="molecule type" value="Genomic_DNA"/>
</dbReference>
<dbReference type="SUPFAM" id="SSF54928">
    <property type="entry name" value="RNA-binding domain, RBD"/>
    <property type="match status" value="1"/>
</dbReference>
<proteinExistence type="predicted"/>
<dbReference type="PROSITE" id="PS50102">
    <property type="entry name" value="RRM"/>
    <property type="match status" value="1"/>
</dbReference>
<dbReference type="Pfam" id="PF05383">
    <property type="entry name" value="La"/>
    <property type="match status" value="1"/>
</dbReference>
<dbReference type="InterPro" id="IPR036390">
    <property type="entry name" value="WH_DNA-bd_sf"/>
</dbReference>
<organism evidence="8 9">
    <name type="scientific">Rhizoctonia solani</name>
    <dbReference type="NCBI Taxonomy" id="456999"/>
    <lineage>
        <taxon>Eukaryota</taxon>
        <taxon>Fungi</taxon>
        <taxon>Dikarya</taxon>
        <taxon>Basidiomycota</taxon>
        <taxon>Agaricomycotina</taxon>
        <taxon>Agaricomycetes</taxon>
        <taxon>Cantharellales</taxon>
        <taxon>Ceratobasidiaceae</taxon>
        <taxon>Rhizoctonia</taxon>
    </lineage>
</organism>
<gene>
    <name evidence="8" type="ORF">RDB_LOCUS175649</name>
</gene>
<feature type="compositionally biased region" description="Basic and acidic residues" evidence="5">
    <location>
        <begin position="458"/>
        <end position="475"/>
    </location>
</feature>
<evidence type="ECO:0000256" key="5">
    <source>
        <dbReference type="SAM" id="MobiDB-lite"/>
    </source>
</evidence>
<dbReference type="GO" id="GO:0006396">
    <property type="term" value="P:RNA processing"/>
    <property type="evidence" value="ECO:0007669"/>
    <property type="project" value="InterPro"/>
</dbReference>
<comment type="caution">
    <text evidence="8">The sequence shown here is derived from an EMBL/GenBank/DDBJ whole genome shotgun (WGS) entry which is preliminary data.</text>
</comment>
<dbReference type="InterPro" id="IPR035979">
    <property type="entry name" value="RBD_domain_sf"/>
</dbReference>